<name>A0A6A4N175_LUPAL</name>
<evidence type="ECO:0000313" key="1">
    <source>
        <dbReference type="EMBL" id="KAE9584412.1"/>
    </source>
</evidence>
<organism evidence="1 2">
    <name type="scientific">Lupinus albus</name>
    <name type="common">White lupine</name>
    <name type="synonym">Lupinus termis</name>
    <dbReference type="NCBI Taxonomy" id="3870"/>
    <lineage>
        <taxon>Eukaryota</taxon>
        <taxon>Viridiplantae</taxon>
        <taxon>Streptophyta</taxon>
        <taxon>Embryophyta</taxon>
        <taxon>Tracheophyta</taxon>
        <taxon>Spermatophyta</taxon>
        <taxon>Magnoliopsida</taxon>
        <taxon>eudicotyledons</taxon>
        <taxon>Gunneridae</taxon>
        <taxon>Pentapetalae</taxon>
        <taxon>rosids</taxon>
        <taxon>fabids</taxon>
        <taxon>Fabales</taxon>
        <taxon>Fabaceae</taxon>
        <taxon>Papilionoideae</taxon>
        <taxon>50 kb inversion clade</taxon>
        <taxon>genistoids sensu lato</taxon>
        <taxon>core genistoids</taxon>
        <taxon>Genisteae</taxon>
        <taxon>Lupinus</taxon>
    </lineage>
</organism>
<proteinExistence type="predicted"/>
<sequence>MAKVTFPGRCHLFSSPPSIVGDGHENSRDARIRIFCLHWLENIYLWFVIHWSSISWKVSRRC</sequence>
<protein>
    <submittedName>
        <fullName evidence="1">Uncharacterized protein</fullName>
    </submittedName>
</protein>
<reference evidence="2" key="1">
    <citation type="journal article" date="2020" name="Nat. Commun.">
        <title>Genome sequence of the cluster root forming white lupin.</title>
        <authorList>
            <person name="Hufnagel B."/>
            <person name="Marques A."/>
            <person name="Soriano A."/>
            <person name="Marques L."/>
            <person name="Divol F."/>
            <person name="Doumas P."/>
            <person name="Sallet E."/>
            <person name="Mancinotti D."/>
            <person name="Carrere S."/>
            <person name="Marande W."/>
            <person name="Arribat S."/>
            <person name="Keller J."/>
            <person name="Huneau C."/>
            <person name="Blein T."/>
            <person name="Aime D."/>
            <person name="Laguerre M."/>
            <person name="Taylor J."/>
            <person name="Schubert V."/>
            <person name="Nelson M."/>
            <person name="Geu-Flores F."/>
            <person name="Crespi M."/>
            <person name="Gallardo-Guerrero K."/>
            <person name="Delaux P.-M."/>
            <person name="Salse J."/>
            <person name="Berges H."/>
            <person name="Guyot R."/>
            <person name="Gouzy J."/>
            <person name="Peret B."/>
        </authorList>
    </citation>
    <scope>NUCLEOTIDE SEQUENCE [LARGE SCALE GENOMIC DNA]</scope>
    <source>
        <strain evidence="2">cv. Amiga</strain>
    </source>
</reference>
<dbReference type="AlphaFoldDB" id="A0A6A4N175"/>
<accession>A0A6A4N175</accession>
<keyword evidence="2" id="KW-1185">Reference proteome</keyword>
<dbReference type="Proteomes" id="UP000447434">
    <property type="component" value="Unassembled WGS sequence"/>
</dbReference>
<gene>
    <name evidence="1" type="ORF">Lalb_Chr00c04g0404501</name>
</gene>
<dbReference type="EMBL" id="WOCE01000029">
    <property type="protein sequence ID" value="KAE9584412.1"/>
    <property type="molecule type" value="Genomic_DNA"/>
</dbReference>
<comment type="caution">
    <text evidence="1">The sequence shown here is derived from an EMBL/GenBank/DDBJ whole genome shotgun (WGS) entry which is preliminary data.</text>
</comment>
<evidence type="ECO:0000313" key="2">
    <source>
        <dbReference type="Proteomes" id="UP000447434"/>
    </source>
</evidence>